<gene>
    <name evidence="1" type="ORF">LTR37_015151</name>
</gene>
<comment type="caution">
    <text evidence="1">The sequence shown here is derived from an EMBL/GenBank/DDBJ whole genome shotgun (WGS) entry which is preliminary data.</text>
</comment>
<accession>A0ACC3MT03</accession>
<organism evidence="1 2">
    <name type="scientific">Vermiconidia calcicola</name>
    <dbReference type="NCBI Taxonomy" id="1690605"/>
    <lineage>
        <taxon>Eukaryota</taxon>
        <taxon>Fungi</taxon>
        <taxon>Dikarya</taxon>
        <taxon>Ascomycota</taxon>
        <taxon>Pezizomycotina</taxon>
        <taxon>Dothideomycetes</taxon>
        <taxon>Dothideomycetidae</taxon>
        <taxon>Mycosphaerellales</taxon>
        <taxon>Extremaceae</taxon>
        <taxon>Vermiconidia</taxon>
    </lineage>
</organism>
<evidence type="ECO:0000313" key="2">
    <source>
        <dbReference type="Proteomes" id="UP001281147"/>
    </source>
</evidence>
<name>A0ACC3MT03_9PEZI</name>
<keyword evidence="2" id="KW-1185">Reference proteome</keyword>
<dbReference type="Proteomes" id="UP001281147">
    <property type="component" value="Unassembled WGS sequence"/>
</dbReference>
<protein>
    <submittedName>
        <fullName evidence="1">Uncharacterized protein</fullName>
    </submittedName>
</protein>
<reference evidence="1" key="1">
    <citation type="submission" date="2023-07" db="EMBL/GenBank/DDBJ databases">
        <title>Black Yeasts Isolated from many extreme environments.</title>
        <authorList>
            <person name="Coleine C."/>
            <person name="Stajich J.E."/>
            <person name="Selbmann L."/>
        </authorList>
    </citation>
    <scope>NUCLEOTIDE SEQUENCE</scope>
    <source>
        <strain evidence="1">CCFEE 5714</strain>
    </source>
</reference>
<proteinExistence type="predicted"/>
<sequence length="458" mass="49534">MAPKNKAPCYVLGVGMTKFVKPRGKIDYTELGFEAGVKAMLDAQVNYDDVETGVACYCYGDSTCGQRVFYQFGMSQIPIYNVNNNCSTGSTGLNLGRTMIAGGMADCVLVVGFEKMFPGSLQSFFNDRANPTGTTAEMMKATRGVTNAPGAPQMFGNAGREYMERYGAKKEDFAEIARVNHEHSKRNPYSQFQDEYTLDQVLQSTMIHEPLTKLQCCPTSDGGAAAVLVSQDFLDARPHLKEQAVEIAGQCLATDAPSLFSRSSIDLMGFDMSRYAAKTALAEANVDVKDVKVCELHDCFSANEMIVIDALGLSEPGKAHEFVRNGDITYGGKMVINPSGGLISKGHPLGATGIAQCAELVWHLRGWANNRLVEGTTAALQHNLGLGGAVVVTVYKRADGKKCAPVSSEEIGKKNGLGYNPAVEAKGFTKSQADQVRSKKTRSEWALQDVETKVESRF</sequence>
<dbReference type="EMBL" id="JAUTXU010000166">
    <property type="protein sequence ID" value="KAK3702037.1"/>
    <property type="molecule type" value="Genomic_DNA"/>
</dbReference>
<evidence type="ECO:0000313" key="1">
    <source>
        <dbReference type="EMBL" id="KAK3702037.1"/>
    </source>
</evidence>